<keyword evidence="3" id="KW-1185">Reference proteome</keyword>
<organism evidence="2 3">
    <name type="scientific">Rhodococcoides fascians</name>
    <name type="common">Rhodococcus fascians</name>
    <dbReference type="NCBI Taxonomy" id="1828"/>
    <lineage>
        <taxon>Bacteria</taxon>
        <taxon>Bacillati</taxon>
        <taxon>Actinomycetota</taxon>
        <taxon>Actinomycetes</taxon>
        <taxon>Mycobacteriales</taxon>
        <taxon>Nocardiaceae</taxon>
        <taxon>Rhodococcoides</taxon>
    </lineage>
</organism>
<feature type="compositionally biased region" description="Low complexity" evidence="1">
    <location>
        <begin position="7"/>
        <end position="20"/>
    </location>
</feature>
<accession>A0A143QT22</accession>
<dbReference type="AlphaFoldDB" id="A0A143QT22"/>
<sequence>MQDHNTSEPTEAATTPAQAPSAAQTFFHVDRGGTLAGTGGVIDLNGGLSEHGRRYHGQLGLPMFGSVGWAGHSSAVVSNELLIENFYELYRRTMHPGMPSRFLSLFAFDSVGEAQGFCAKVGGAPIWELSVPAGAVIHRGDMNCLHVGTYDVMMDWADKYWTGQPSPTPEWEVLLALPVTATLTPVP</sequence>
<feature type="region of interest" description="Disordered" evidence="1">
    <location>
        <begin position="1"/>
        <end position="20"/>
    </location>
</feature>
<dbReference type="KEGG" id="rhs:A3Q41_05030"/>
<reference evidence="2 3" key="1">
    <citation type="journal article" date="2016" name="Genome Announc.">
        <title>Complete Genome and Plasmid Sequences for Rhodococcus fascians D188 and Draft Sequences for Rhodococcus Isolates PBTS 1 and PBTS 2.</title>
        <authorList>
            <person name="Stamler R.A."/>
            <person name="Vereecke D."/>
            <person name="Zhang Y."/>
            <person name="Schilkey F."/>
            <person name="Devitt N."/>
            <person name="Randall J.J."/>
        </authorList>
    </citation>
    <scope>NUCLEOTIDE SEQUENCE [LARGE SCALE GENOMIC DNA]</scope>
    <source>
        <strain evidence="2 3">PBTS2</strain>
        <plasmid evidence="2">unnamed1</plasmid>
    </source>
</reference>
<dbReference type="Proteomes" id="UP000076038">
    <property type="component" value="Plasmid unnamed1"/>
</dbReference>
<name>A0A143QT22_RHOFA</name>
<dbReference type="SUPFAM" id="SSF56399">
    <property type="entry name" value="ADP-ribosylation"/>
    <property type="match status" value="1"/>
</dbReference>
<evidence type="ECO:0000256" key="1">
    <source>
        <dbReference type="SAM" id="MobiDB-lite"/>
    </source>
</evidence>
<protein>
    <submittedName>
        <fullName evidence="2">Uncharacterized protein</fullName>
    </submittedName>
</protein>
<evidence type="ECO:0000313" key="3">
    <source>
        <dbReference type="Proteomes" id="UP000076038"/>
    </source>
</evidence>
<gene>
    <name evidence="2" type="ORF">A3Q41_05030</name>
</gene>
<dbReference type="PATRIC" id="fig|1653479.3.peg.5098"/>
<evidence type="ECO:0000313" key="2">
    <source>
        <dbReference type="EMBL" id="AMY26285.1"/>
    </source>
</evidence>
<dbReference type="EMBL" id="CP015221">
    <property type="protein sequence ID" value="AMY26285.1"/>
    <property type="molecule type" value="Genomic_DNA"/>
</dbReference>
<proteinExistence type="predicted"/>
<keyword evidence="2" id="KW-0614">Plasmid</keyword>
<geneLocation type="plasmid" evidence="2 3">
    <name>unnamed1</name>
</geneLocation>
<reference evidence="3" key="2">
    <citation type="submission" date="2016-04" db="EMBL/GenBank/DDBJ databases">
        <title>Complete Genome and Plasmid Sequences for Rhodococcus fascians D188 and Draft Sequences for Rhodococcus spp. Isolates PBTS 1 and PBTS 2.</title>
        <authorList>
            <person name="Stamer R."/>
            <person name="Vereecke D."/>
            <person name="Zhang Y."/>
            <person name="Schilkey F."/>
            <person name="Devitt N."/>
            <person name="Randall J."/>
        </authorList>
    </citation>
    <scope>NUCLEOTIDE SEQUENCE [LARGE SCALE GENOMIC DNA]</scope>
    <source>
        <strain evidence="3">PBTS2</strain>
        <plasmid evidence="3">unnamed1</plasmid>
    </source>
</reference>